<reference evidence="1" key="1">
    <citation type="submission" date="2019-07" db="EMBL/GenBank/DDBJ databases">
        <authorList>
            <person name="Dittberner H."/>
        </authorList>
    </citation>
    <scope>NUCLEOTIDE SEQUENCE [LARGE SCALE GENOMIC DNA]</scope>
</reference>
<proteinExistence type="predicted"/>
<dbReference type="AlphaFoldDB" id="A0A565AWS8"/>
<organism evidence="1 2">
    <name type="scientific">Arabis nemorensis</name>
    <dbReference type="NCBI Taxonomy" id="586526"/>
    <lineage>
        <taxon>Eukaryota</taxon>
        <taxon>Viridiplantae</taxon>
        <taxon>Streptophyta</taxon>
        <taxon>Embryophyta</taxon>
        <taxon>Tracheophyta</taxon>
        <taxon>Spermatophyta</taxon>
        <taxon>Magnoliopsida</taxon>
        <taxon>eudicotyledons</taxon>
        <taxon>Gunneridae</taxon>
        <taxon>Pentapetalae</taxon>
        <taxon>rosids</taxon>
        <taxon>malvids</taxon>
        <taxon>Brassicales</taxon>
        <taxon>Brassicaceae</taxon>
        <taxon>Arabideae</taxon>
        <taxon>Arabis</taxon>
    </lineage>
</organism>
<name>A0A565AWS8_9BRAS</name>
<dbReference type="Proteomes" id="UP000489600">
    <property type="component" value="Unassembled WGS sequence"/>
</dbReference>
<evidence type="ECO:0000313" key="2">
    <source>
        <dbReference type="Proteomes" id="UP000489600"/>
    </source>
</evidence>
<comment type="caution">
    <text evidence="1">The sequence shown here is derived from an EMBL/GenBank/DDBJ whole genome shotgun (WGS) entry which is preliminary data.</text>
</comment>
<dbReference type="EMBL" id="CABITT030000002">
    <property type="protein sequence ID" value="VVA93861.1"/>
    <property type="molecule type" value="Genomic_DNA"/>
</dbReference>
<sequence length="109" mass="12684">MSLQRSFAGKVRSSWIYQSAILSMTTIHDFRSGDISNNKASSNALIMLPKCSLKCLNEMKGFKPALYEHSDLERRLIHKLLIELEIEMSIFIFHFENLMDRNFPELTFP</sequence>
<keyword evidence="2" id="KW-1185">Reference proteome</keyword>
<protein>
    <submittedName>
        <fullName evidence="1">Uncharacterized protein</fullName>
    </submittedName>
</protein>
<gene>
    <name evidence="1" type="ORF">ANE_LOCUS4306</name>
</gene>
<evidence type="ECO:0000313" key="1">
    <source>
        <dbReference type="EMBL" id="VVA93861.1"/>
    </source>
</evidence>
<accession>A0A565AWS8</accession>